<dbReference type="PANTHER" id="PTHR21497">
    <property type="entry name" value="UBIQUITIN LIGASE E3 ALPHA-RELATED"/>
    <property type="match status" value="1"/>
</dbReference>
<dbReference type="SMART" id="SM00396">
    <property type="entry name" value="ZnF_UBR1"/>
    <property type="match status" value="1"/>
</dbReference>
<evidence type="ECO:0000256" key="6">
    <source>
        <dbReference type="ARBA" id="ARBA00022786"/>
    </source>
</evidence>
<comment type="catalytic activity">
    <reaction evidence="1 10">
        <text>S-ubiquitinyl-[E2 ubiquitin-conjugating enzyme]-L-cysteine + [acceptor protein]-L-lysine = [E2 ubiquitin-conjugating enzyme]-L-cysteine + N(6)-ubiquitinyl-[acceptor protein]-L-lysine.</text>
        <dbReference type="EC" id="2.3.2.27"/>
    </reaction>
</comment>
<dbReference type="GeneID" id="88174303"/>
<reference evidence="13 14" key="1">
    <citation type="submission" date="2023-10" db="EMBL/GenBank/DDBJ databases">
        <title>Draft Genome Sequence of Candida saopaulonensis from a very Premature Infant with Sepsis.</title>
        <authorList>
            <person name="Ning Y."/>
            <person name="Dai R."/>
            <person name="Xiao M."/>
            <person name="Xu Y."/>
            <person name="Yan Q."/>
            <person name="Zhang L."/>
        </authorList>
    </citation>
    <scope>NUCLEOTIDE SEQUENCE [LARGE SCALE GENOMIC DNA]</scope>
    <source>
        <strain evidence="13 14">19XY460</strain>
    </source>
</reference>
<dbReference type="InterPro" id="IPR039164">
    <property type="entry name" value="UBR1-like"/>
</dbReference>
<evidence type="ECO:0000256" key="2">
    <source>
        <dbReference type="ARBA" id="ARBA00004906"/>
    </source>
</evidence>
<keyword evidence="5 10" id="KW-0863">Zinc-finger</keyword>
<gene>
    <name evidence="13" type="ORF">PUMCH_003239</name>
</gene>
<dbReference type="GO" id="GO:0071596">
    <property type="term" value="P:ubiquitin-dependent protein catabolic process via the N-end rule pathway"/>
    <property type="evidence" value="ECO:0007669"/>
    <property type="project" value="UniProtKB-UniRule"/>
</dbReference>
<comment type="similarity">
    <text evidence="8 10">Belongs to the E3 ubiquitin-protein ligase UBR1-like family.</text>
</comment>
<evidence type="ECO:0000256" key="8">
    <source>
        <dbReference type="ARBA" id="ARBA00046341"/>
    </source>
</evidence>
<feature type="compositionally biased region" description="Polar residues" evidence="11">
    <location>
        <begin position="1189"/>
        <end position="1199"/>
    </location>
</feature>
<protein>
    <recommendedName>
        <fullName evidence="10">E3 ubiquitin-protein ligase</fullName>
        <ecNumber evidence="10">2.3.2.27</ecNumber>
    </recommendedName>
</protein>
<evidence type="ECO:0000256" key="7">
    <source>
        <dbReference type="ARBA" id="ARBA00022833"/>
    </source>
</evidence>
<dbReference type="GO" id="GO:0005737">
    <property type="term" value="C:cytoplasm"/>
    <property type="evidence" value="ECO:0007669"/>
    <property type="project" value="TreeGrafter"/>
</dbReference>
<evidence type="ECO:0000256" key="10">
    <source>
        <dbReference type="RuleBase" id="RU366018"/>
    </source>
</evidence>
<organism evidence="13 14">
    <name type="scientific">Australozyma saopauloensis</name>
    <dbReference type="NCBI Taxonomy" id="291208"/>
    <lineage>
        <taxon>Eukaryota</taxon>
        <taxon>Fungi</taxon>
        <taxon>Dikarya</taxon>
        <taxon>Ascomycota</taxon>
        <taxon>Saccharomycotina</taxon>
        <taxon>Pichiomycetes</taxon>
        <taxon>Metschnikowiaceae</taxon>
        <taxon>Australozyma</taxon>
    </lineage>
</organism>
<evidence type="ECO:0000259" key="12">
    <source>
        <dbReference type="PROSITE" id="PS51157"/>
    </source>
</evidence>
<dbReference type="GO" id="GO:0061630">
    <property type="term" value="F:ubiquitin protein ligase activity"/>
    <property type="evidence" value="ECO:0007669"/>
    <property type="project" value="UniProtKB-UniRule"/>
</dbReference>
<evidence type="ECO:0000256" key="3">
    <source>
        <dbReference type="ARBA" id="ARBA00022679"/>
    </source>
</evidence>
<dbReference type="Pfam" id="PF18995">
    <property type="entry name" value="PRT6_C"/>
    <property type="match status" value="1"/>
</dbReference>
<dbReference type="Pfam" id="PF02207">
    <property type="entry name" value="zf-UBR"/>
    <property type="match status" value="1"/>
</dbReference>
<dbReference type="InterPro" id="IPR055194">
    <property type="entry name" value="UBR1-like_WH"/>
</dbReference>
<dbReference type="PANTHER" id="PTHR21497:SF26">
    <property type="entry name" value="E3 UBIQUITIN-PROTEIN LIGASE UBR1"/>
    <property type="match status" value="1"/>
</dbReference>
<name>A0AAX4HBQ6_9ASCO</name>
<feature type="region of interest" description="Disordered" evidence="11">
    <location>
        <begin position="1185"/>
        <end position="1230"/>
    </location>
</feature>
<comment type="function">
    <text evidence="10">Ubiquitin ligase protein which is a component of the N-end rule pathway. Recognizes and binds to proteins bearing specific N-terminal residues that are destabilizing according to the N-end rule, leading to their ubiquitination and subsequent degradation.</text>
</comment>
<evidence type="ECO:0000256" key="5">
    <source>
        <dbReference type="ARBA" id="ARBA00022771"/>
    </source>
</evidence>
<dbReference type="Proteomes" id="UP001338582">
    <property type="component" value="Chromosome 4"/>
</dbReference>
<dbReference type="FunFam" id="2.10.110.30:FF:000002">
    <property type="entry name" value="Putative e3 ubiquitin-protein ligase ubr3"/>
    <property type="match status" value="1"/>
</dbReference>
<dbReference type="EMBL" id="CP138897">
    <property type="protein sequence ID" value="WPK25903.1"/>
    <property type="molecule type" value="Genomic_DNA"/>
</dbReference>
<accession>A0AAX4HBQ6</accession>
<dbReference type="InterPro" id="IPR003126">
    <property type="entry name" value="Znf_UBR"/>
</dbReference>
<dbReference type="KEGG" id="asau:88174303"/>
<evidence type="ECO:0000313" key="13">
    <source>
        <dbReference type="EMBL" id="WPK25903.1"/>
    </source>
</evidence>
<keyword evidence="14" id="KW-1185">Reference proteome</keyword>
<evidence type="ECO:0000256" key="11">
    <source>
        <dbReference type="SAM" id="MobiDB-lite"/>
    </source>
</evidence>
<evidence type="ECO:0000313" key="14">
    <source>
        <dbReference type="Proteomes" id="UP001338582"/>
    </source>
</evidence>
<keyword evidence="6 10" id="KW-0833">Ubl conjugation pathway</keyword>
<feature type="domain" description="UBR-type" evidence="12">
    <location>
        <begin position="106"/>
        <end position="177"/>
    </location>
</feature>
<comment type="pathway">
    <text evidence="2 10">Protein modification; protein ubiquitination.</text>
</comment>
<proteinExistence type="inferred from homology"/>
<dbReference type="Pfam" id="PF22960">
    <property type="entry name" value="WHD_UBR1"/>
    <property type="match status" value="1"/>
</dbReference>
<keyword evidence="7 10" id="KW-0862">Zinc</keyword>
<feature type="zinc finger region" description="UBR-type" evidence="9">
    <location>
        <begin position="106"/>
        <end position="177"/>
    </location>
</feature>
<dbReference type="CDD" id="cd19673">
    <property type="entry name" value="UBR-box_UBR3"/>
    <property type="match status" value="1"/>
</dbReference>
<dbReference type="InterPro" id="IPR044046">
    <property type="entry name" value="E3_ligase_UBR-like_C"/>
</dbReference>
<dbReference type="GO" id="GO:0000151">
    <property type="term" value="C:ubiquitin ligase complex"/>
    <property type="evidence" value="ECO:0007669"/>
    <property type="project" value="TreeGrafter"/>
</dbReference>
<evidence type="ECO:0000256" key="1">
    <source>
        <dbReference type="ARBA" id="ARBA00000900"/>
    </source>
</evidence>
<keyword evidence="4 10" id="KW-0479">Metal-binding</keyword>
<dbReference type="GO" id="GO:0008270">
    <property type="term" value="F:zinc ion binding"/>
    <property type="evidence" value="ECO:0007669"/>
    <property type="project" value="UniProtKB-UniRule"/>
</dbReference>
<evidence type="ECO:0000256" key="9">
    <source>
        <dbReference type="PROSITE-ProRule" id="PRU00508"/>
    </source>
</evidence>
<sequence>MSGQIVSDSHNDEIESFKQRFRAFLALIPKKLGYRQDNVRKIKLNVFKACFFALTGEGKYARELFEKVSDEELEAMRDYNWDLTQIEPRPFYSHGELRQFSHAKGQACARILHENEYLYRCEECFYDESCVLCEYCFNPSDHKGHGVMKYSSQGGGMCDCGDDSAFLVKLHCKCLQDPVEAKVSPEFREHISHILEVALDFIIDVGNASVLKLPAIDRFLQNNPSVEATKSVLSLSTLPSDKYGKGDEFDPNSDDWLLVLWNTESFHLGADLSAVASAANIKIDVARTAANEVGTNGSAIITSGKMQELIKIKTELDKEDCITTIHSVKDYLRENVVSSLLTWLQDVSCNDWNFGFKILTKNILAHHLLHIPEVQPENAVFQLHDTISSSSFHDGIPDHLLYQGALMGYTIKEGAESGLFNAKSHDNYFKMEIKRASLTRIQLLLTHELRFPRCIRSKLDKLIIQSLMHDNNFKDEFSVQFLDIFPGLLFLLVLADREVEDSCMQSISIQVFMCPPTNNQVVNGSQLPNIFCSVLHLLSNYITYKNESGFYNFPMDEAASRPDEQTYNTLKIGKETIYRIFSKNDAENLLNVVLRPENLVCFLMFISLGQEMGCEKRETEEHVELERVNEFQTLLKACIPLLNMIKDTSKSLDLRIEDIKRAVPIILDLTQRKDNIYWCSTKAVTEKPASFMDPMCYFLGIVLRHAQIEETLSLLREKQSEFSGVFDYSLQSIVLAAQVKIGIWVRNGIMLSCLASTYTGKIMATVAYYNDFHLMQIAALTMKPEDFLSRIIKRWELDSWISDEVSHNDTVYKEKFAFACEQFIIFIYNIMVERFFFDYHDMKAQQSYQRTKSLIYLLAEGPQPFSALWKHGESHGMTVDEFTSVLNQHADYSAPQGLTDSGVYRLKPQLYETVDPISLFLDSGSSQSTFMLLVETIAKNKKKKVSQICLQPRINPSKSEFVNRNLGNFLRVREFAKFTYRLLQVGLNEKDESILSPLLHLLHAILLDDEKVFGKEYFNQYFLEYPICNLLLSIVDALVSPSIGSKAELILEIFIEKDDNVIQSLTLCFGEMHIKNFTEKKRSSSEKKRKRSKDAAEARKAKILSKFAKQRQTFMKQNEIETEPNQSEEAKFKASCVACGEPESVGKKFGVPFALTNSSISWSLPHPNSPFFAFAFEDYWSDVNKKSQDPATTDKSTGSPHLHECGQDLRSIDTGGTENTEDTENASMESGAKEETLLEFLHFPQKNKKTVVLPFTCSHTIHEDCCTNDNQSQKFVCPLCDQQFSRILPTFYYLTESFLPLQWICGDTNKSKYSEFVSELSLAKNDAMLATVLHPDYFEHGKLKDPVSEPTFDPFRIRNPDVYSLFDDLRSISDLVANLIRSHEMASRVDGVDGMSSFVESFPSSAITLARSLIQSRVLLFDASVKKYSKMKLEESLMKHYSFGPASSTVFCDIVSLFFQTNESLQTLFRVGFAKVISDVLKTFLNDYDSLGLSNFPNISEELIDKFSEFEAQLFPEFTGDGFAFQEESKSFYYGLQKCVLPYLRHCVLFKHILTCKQTEINDYCALDDFDSIQDYEEDWLISDYISCLCSALKIPSLDQIIECCAIDMEKAQRTELEGNIIVSLSEENVKSSEDIEYPNVQKLIDLPLTYAETRGIDQYAYCLTFLCLHCGEYLSAEQSPMHQKNCALMSIYYALRQNYFYLSFNGSKRSFDKQLPGPYLTEHGEVKLDTVPGVALLSKMRYKYLNKIWLNNELFGYISRSNYHDPSNPLGLNMSESEDEDDGFDDESLIWSQGFRG</sequence>
<dbReference type="RefSeq" id="XP_062878285.1">
    <property type="nucleotide sequence ID" value="XM_063022215.1"/>
</dbReference>
<evidence type="ECO:0000256" key="4">
    <source>
        <dbReference type="ARBA" id="ARBA00022723"/>
    </source>
</evidence>
<keyword evidence="3 10" id="KW-0808">Transferase</keyword>
<dbReference type="EC" id="2.3.2.27" evidence="10"/>
<dbReference type="GO" id="GO:0016567">
    <property type="term" value="P:protein ubiquitination"/>
    <property type="evidence" value="ECO:0007669"/>
    <property type="project" value="UniProtKB-UniRule"/>
</dbReference>
<dbReference type="Gene3D" id="2.10.110.30">
    <property type="match status" value="1"/>
</dbReference>
<feature type="compositionally biased region" description="Basic and acidic residues" evidence="11">
    <location>
        <begin position="1201"/>
        <end position="1211"/>
    </location>
</feature>
<dbReference type="PROSITE" id="PS51157">
    <property type="entry name" value="ZF_UBR"/>
    <property type="match status" value="1"/>
</dbReference>